<evidence type="ECO:0000313" key="2">
    <source>
        <dbReference type="EMBL" id="KAB8073602.1"/>
    </source>
</evidence>
<gene>
    <name evidence="2" type="ORF">BDV29DRAFT_175222</name>
</gene>
<dbReference type="GO" id="GO:0008757">
    <property type="term" value="F:S-adenosylmethionine-dependent methyltransferase activity"/>
    <property type="evidence" value="ECO:0007669"/>
    <property type="project" value="InterPro"/>
</dbReference>
<name>A0A5N5X2N4_9EURO</name>
<accession>A0A5N5X2N4</accession>
<dbReference type="AlphaFoldDB" id="A0A5N5X2N4"/>
<dbReference type="PANTHER" id="PTHR43591">
    <property type="entry name" value="METHYLTRANSFERASE"/>
    <property type="match status" value="1"/>
</dbReference>
<dbReference type="Gene3D" id="3.40.50.150">
    <property type="entry name" value="Vaccinia Virus protein VP39"/>
    <property type="match status" value="1"/>
</dbReference>
<protein>
    <submittedName>
        <fullName evidence="2">S-adenosyl-L-methionine-dependent methyltransferase</fullName>
    </submittedName>
</protein>
<dbReference type="GO" id="GO:0032259">
    <property type="term" value="P:methylation"/>
    <property type="evidence" value="ECO:0007669"/>
    <property type="project" value="UniProtKB-KW"/>
</dbReference>
<dbReference type="SUPFAM" id="SSF53335">
    <property type="entry name" value="S-adenosyl-L-methionine-dependent methyltransferases"/>
    <property type="match status" value="1"/>
</dbReference>
<feature type="domain" description="Methyltransferase type 11" evidence="1">
    <location>
        <begin position="52"/>
        <end position="164"/>
    </location>
</feature>
<dbReference type="Pfam" id="PF08241">
    <property type="entry name" value="Methyltransf_11"/>
    <property type="match status" value="1"/>
</dbReference>
<dbReference type="CDD" id="cd02440">
    <property type="entry name" value="AdoMet_MTases"/>
    <property type="match status" value="1"/>
</dbReference>
<keyword evidence="2" id="KW-0808">Transferase</keyword>
<evidence type="ECO:0000259" key="1">
    <source>
        <dbReference type="Pfam" id="PF08241"/>
    </source>
</evidence>
<dbReference type="EMBL" id="ML732224">
    <property type="protein sequence ID" value="KAB8073602.1"/>
    <property type="molecule type" value="Genomic_DNA"/>
</dbReference>
<evidence type="ECO:0000313" key="3">
    <source>
        <dbReference type="Proteomes" id="UP000326565"/>
    </source>
</evidence>
<dbReference type="InterPro" id="IPR029063">
    <property type="entry name" value="SAM-dependent_MTases_sf"/>
</dbReference>
<reference evidence="2 3" key="1">
    <citation type="submission" date="2019-04" db="EMBL/GenBank/DDBJ databases">
        <title>Friends and foes A comparative genomics study of 23 Aspergillus species from section Flavi.</title>
        <authorList>
            <consortium name="DOE Joint Genome Institute"/>
            <person name="Kjaerbolling I."/>
            <person name="Vesth T."/>
            <person name="Frisvad J.C."/>
            <person name="Nybo J.L."/>
            <person name="Theobald S."/>
            <person name="Kildgaard S."/>
            <person name="Isbrandt T."/>
            <person name="Kuo A."/>
            <person name="Sato A."/>
            <person name="Lyhne E.K."/>
            <person name="Kogle M.E."/>
            <person name="Wiebenga A."/>
            <person name="Kun R.S."/>
            <person name="Lubbers R.J."/>
            <person name="Makela M.R."/>
            <person name="Barry K."/>
            <person name="Chovatia M."/>
            <person name="Clum A."/>
            <person name="Daum C."/>
            <person name="Haridas S."/>
            <person name="He G."/>
            <person name="LaButti K."/>
            <person name="Lipzen A."/>
            <person name="Mondo S."/>
            <person name="Riley R."/>
            <person name="Salamov A."/>
            <person name="Simmons B.A."/>
            <person name="Magnuson J.K."/>
            <person name="Henrissat B."/>
            <person name="Mortensen U.H."/>
            <person name="Larsen T.O."/>
            <person name="Devries R.P."/>
            <person name="Grigoriev I.V."/>
            <person name="Machida M."/>
            <person name="Baker S.E."/>
            <person name="Andersen M.R."/>
        </authorList>
    </citation>
    <scope>NUCLEOTIDE SEQUENCE [LARGE SCALE GENOMIC DNA]</scope>
    <source>
        <strain evidence="2 3">CBS 151.66</strain>
    </source>
</reference>
<dbReference type="OrthoDB" id="2013972at2759"/>
<keyword evidence="3" id="KW-1185">Reference proteome</keyword>
<keyword evidence="2" id="KW-0489">Methyltransferase</keyword>
<sequence>MQAKDIKRTDWDNTASEYSSFPLEGPLLVPCRRMLEVMQATLSFSSATTIMDVGCGPGTAVSLLIDHYGGDIPPEAQLIATDYSSGMVEAIKSRKETEISSGKDTASYWSRVETLVLDAQDLSGLSSDSVSHIMGSLVYFMLPDPKRGLREAHRVLKAGGVFACTSWAKVEWMQFLGQAVQEVRSAGGLNSKPIEIPMLPTEWKDKVGVKGELEDVGFCDVNTEYVEFNWAVEDPGRFAKMMAKGSNPGTKMLLGDLSSEERDRVCQIYAKIIGQHGNVCKGVAVLGIGRK</sequence>
<proteinExistence type="predicted"/>
<dbReference type="InterPro" id="IPR013216">
    <property type="entry name" value="Methyltransf_11"/>
</dbReference>
<dbReference type="Proteomes" id="UP000326565">
    <property type="component" value="Unassembled WGS sequence"/>
</dbReference>
<dbReference type="PANTHER" id="PTHR43591:SF57">
    <property type="entry name" value="METHYLTRANSFERASE DOMAIN-CONTAINING PROTEIN-RELATED"/>
    <property type="match status" value="1"/>
</dbReference>
<organism evidence="2 3">
    <name type="scientific">Aspergillus leporis</name>
    <dbReference type="NCBI Taxonomy" id="41062"/>
    <lineage>
        <taxon>Eukaryota</taxon>
        <taxon>Fungi</taxon>
        <taxon>Dikarya</taxon>
        <taxon>Ascomycota</taxon>
        <taxon>Pezizomycotina</taxon>
        <taxon>Eurotiomycetes</taxon>
        <taxon>Eurotiomycetidae</taxon>
        <taxon>Eurotiales</taxon>
        <taxon>Aspergillaceae</taxon>
        <taxon>Aspergillus</taxon>
        <taxon>Aspergillus subgen. Circumdati</taxon>
    </lineage>
</organism>